<dbReference type="InterPro" id="IPR050144">
    <property type="entry name" value="AAE_transporter"/>
</dbReference>
<dbReference type="Proteomes" id="UP000622317">
    <property type="component" value="Unassembled WGS sequence"/>
</dbReference>
<evidence type="ECO:0000256" key="5">
    <source>
        <dbReference type="ARBA" id="ARBA00022692"/>
    </source>
</evidence>
<evidence type="ECO:0000256" key="3">
    <source>
        <dbReference type="ARBA" id="ARBA00022448"/>
    </source>
</evidence>
<keyword evidence="6 8" id="KW-1133">Transmembrane helix</keyword>
<dbReference type="Gene3D" id="3.30.70.1450">
    <property type="entry name" value="Regulator of K+ conductance, C-terminal domain"/>
    <property type="match status" value="1"/>
</dbReference>
<gene>
    <name evidence="10" type="ORF">IEN85_19580</name>
</gene>
<comment type="subcellular location">
    <subcellularLocation>
        <location evidence="1">Cell membrane</location>
        <topology evidence="1">Multi-pass membrane protein</topology>
    </subcellularLocation>
</comment>
<feature type="transmembrane region" description="Helical" evidence="8">
    <location>
        <begin position="479"/>
        <end position="499"/>
    </location>
</feature>
<feature type="transmembrane region" description="Helical" evidence="8">
    <location>
        <begin position="88"/>
        <end position="107"/>
    </location>
</feature>
<dbReference type="GO" id="GO:0005886">
    <property type="term" value="C:plasma membrane"/>
    <property type="evidence" value="ECO:0007669"/>
    <property type="project" value="UniProtKB-SubCell"/>
</dbReference>
<dbReference type="InterPro" id="IPR006037">
    <property type="entry name" value="RCK_C"/>
</dbReference>
<dbReference type="PANTHER" id="PTHR30445">
    <property type="entry name" value="K(+)_H(+) ANTIPORTER SUBUNIT KHTT"/>
    <property type="match status" value="1"/>
</dbReference>
<keyword evidence="3" id="KW-0813">Transport</keyword>
<reference evidence="10" key="1">
    <citation type="submission" date="2020-09" db="EMBL/GenBank/DDBJ databases">
        <title>Pelagicoccus enzymogenes sp. nov. with an EPS production, isolated from marine sediment.</title>
        <authorList>
            <person name="Feng X."/>
        </authorList>
    </citation>
    <scope>NUCLEOTIDE SEQUENCE</scope>
    <source>
        <strain evidence="10">NFK12</strain>
    </source>
</reference>
<comment type="caution">
    <text evidence="10">The sequence shown here is derived from an EMBL/GenBank/DDBJ whole genome shotgun (WGS) entry which is preliminary data.</text>
</comment>
<feature type="transmembrane region" description="Helical" evidence="8">
    <location>
        <begin position="505"/>
        <end position="527"/>
    </location>
</feature>
<proteinExistence type="inferred from homology"/>
<feature type="transmembrane region" description="Helical" evidence="8">
    <location>
        <begin position="6"/>
        <end position="26"/>
    </location>
</feature>
<evidence type="ECO:0000256" key="8">
    <source>
        <dbReference type="SAM" id="Phobius"/>
    </source>
</evidence>
<accession>A0A927IIX4</accession>
<evidence type="ECO:0000256" key="2">
    <source>
        <dbReference type="ARBA" id="ARBA00009854"/>
    </source>
</evidence>
<feature type="transmembrane region" description="Helical" evidence="8">
    <location>
        <begin position="33"/>
        <end position="52"/>
    </location>
</feature>
<dbReference type="GO" id="GO:0006813">
    <property type="term" value="P:potassium ion transport"/>
    <property type="evidence" value="ECO:0007669"/>
    <property type="project" value="InterPro"/>
</dbReference>
<dbReference type="GO" id="GO:0008324">
    <property type="term" value="F:monoatomic cation transmembrane transporter activity"/>
    <property type="evidence" value="ECO:0007669"/>
    <property type="project" value="InterPro"/>
</dbReference>
<sequence>MNTLEIIFGNALIVLFFVVGLGLLLGNLTIKGIGLGSSGVLFVALLAGHLGLEIPAGVGSFGLVLFVYCVGIGAGPRFFPALAREGGGLAKLSLIIVSVGALTAWGLGRFFELPTDLTAGLFAGALTSTPALAAASEGTKVSAEGVAIGYGIAYPFGVIGVVLFVQLLPKLIKSKEPEEETEADRAEKEVQHLLVEVSNSNLVGLKIGDENLSRFGCQVSRVMKEGRLVPLNSEDEFFLGQNLMLVGRSRDIKLATDFIGKKSEASYVMDTESERDRLVVLSKEVGGKALQEIGALRNFGVVVTRVERLGQTFVPTPATRIEVNDVLTSVGQTDGLKRFGELIGHRPQAFDQTDMISLAVGLSLGIFCGMVPIALPGGDPMTLGLAGGPLFVSLVLGYFGRIGRVVGYIPRPTRLLLQELGLVLFLANAGIVGGASLGETVSKYGATVFVTGGMITLLPLLVAYVFARKGLGLTQPQTLGGICGGMTSTPALGALTASSNSQQPIVSYATAYPVALIMMTVLAKVLIQVMGAGGGAGM</sequence>
<dbReference type="SUPFAM" id="SSF116726">
    <property type="entry name" value="TrkA C-terminal domain-like"/>
    <property type="match status" value="2"/>
</dbReference>
<dbReference type="InterPro" id="IPR006512">
    <property type="entry name" value="YidE_YbjL"/>
</dbReference>
<name>A0A927IIX4_9BACT</name>
<organism evidence="10 11">
    <name type="scientific">Pelagicoccus enzymogenes</name>
    <dbReference type="NCBI Taxonomy" id="2773457"/>
    <lineage>
        <taxon>Bacteria</taxon>
        <taxon>Pseudomonadati</taxon>
        <taxon>Verrucomicrobiota</taxon>
        <taxon>Opitutia</taxon>
        <taxon>Puniceicoccales</taxon>
        <taxon>Pelagicoccaceae</taxon>
        <taxon>Pelagicoccus</taxon>
    </lineage>
</organism>
<feature type="transmembrane region" description="Helical" evidence="8">
    <location>
        <begin position="444"/>
        <end position="467"/>
    </location>
</feature>
<evidence type="ECO:0000256" key="6">
    <source>
        <dbReference type="ARBA" id="ARBA00022989"/>
    </source>
</evidence>
<dbReference type="RefSeq" id="WP_191618794.1">
    <property type="nucleotide sequence ID" value="NZ_JACYFG010000051.1"/>
</dbReference>
<feature type="transmembrane region" description="Helical" evidence="8">
    <location>
        <begin position="147"/>
        <end position="168"/>
    </location>
</feature>
<dbReference type="Pfam" id="PF02080">
    <property type="entry name" value="TrkA_C"/>
    <property type="match status" value="1"/>
</dbReference>
<feature type="transmembrane region" description="Helical" evidence="8">
    <location>
        <begin position="58"/>
        <end position="76"/>
    </location>
</feature>
<feature type="domain" description="RCK C-terminal" evidence="9">
    <location>
        <begin position="177"/>
        <end position="261"/>
    </location>
</feature>
<evidence type="ECO:0000256" key="7">
    <source>
        <dbReference type="ARBA" id="ARBA00023136"/>
    </source>
</evidence>
<evidence type="ECO:0000259" key="9">
    <source>
        <dbReference type="PROSITE" id="PS51202"/>
    </source>
</evidence>
<evidence type="ECO:0000313" key="11">
    <source>
        <dbReference type="Proteomes" id="UP000622317"/>
    </source>
</evidence>
<dbReference type="PROSITE" id="PS51202">
    <property type="entry name" value="RCK_C"/>
    <property type="match status" value="2"/>
</dbReference>
<protein>
    <submittedName>
        <fullName evidence="10">YidE/YbjL duplication</fullName>
    </submittedName>
</protein>
<feature type="transmembrane region" description="Helical" evidence="8">
    <location>
        <begin position="355"/>
        <end position="375"/>
    </location>
</feature>
<feature type="domain" description="RCK C-terminal" evidence="9">
    <location>
        <begin position="266"/>
        <end position="345"/>
    </location>
</feature>
<dbReference type="EMBL" id="JACYFG010000051">
    <property type="protein sequence ID" value="MBD5781711.1"/>
    <property type="molecule type" value="Genomic_DNA"/>
</dbReference>
<feature type="transmembrane region" description="Helical" evidence="8">
    <location>
        <begin position="420"/>
        <end position="438"/>
    </location>
</feature>
<evidence type="ECO:0000256" key="4">
    <source>
        <dbReference type="ARBA" id="ARBA00022475"/>
    </source>
</evidence>
<dbReference type="AlphaFoldDB" id="A0A927IIX4"/>
<keyword evidence="7 8" id="KW-0472">Membrane</keyword>
<evidence type="ECO:0000256" key="1">
    <source>
        <dbReference type="ARBA" id="ARBA00004651"/>
    </source>
</evidence>
<dbReference type="PANTHER" id="PTHR30445:SF3">
    <property type="entry name" value="TRANSPORT PROTEIN YIDE-RELATED"/>
    <property type="match status" value="1"/>
</dbReference>
<feature type="transmembrane region" description="Helical" evidence="8">
    <location>
        <begin position="381"/>
        <end position="399"/>
    </location>
</feature>
<comment type="similarity">
    <text evidence="2">Belongs to the AAE transporter (TC 2.A.81) family.</text>
</comment>
<dbReference type="NCBIfam" id="TIGR01625">
    <property type="entry name" value="YidE_YbjL_dupl"/>
    <property type="match status" value="2"/>
</dbReference>
<keyword evidence="5 8" id="KW-0812">Transmembrane</keyword>
<evidence type="ECO:0000313" key="10">
    <source>
        <dbReference type="EMBL" id="MBD5781711.1"/>
    </source>
</evidence>
<keyword evidence="4" id="KW-1003">Cell membrane</keyword>
<keyword evidence="11" id="KW-1185">Reference proteome</keyword>
<dbReference type="Pfam" id="PF06826">
    <property type="entry name" value="Asp-Al_Ex"/>
    <property type="match status" value="2"/>
</dbReference>
<dbReference type="InterPro" id="IPR036721">
    <property type="entry name" value="RCK_C_sf"/>
</dbReference>